<keyword evidence="2" id="KW-0238">DNA-binding</keyword>
<dbReference type="PROSITE" id="PS51898">
    <property type="entry name" value="TYR_RECOMBINASE"/>
    <property type="match status" value="1"/>
</dbReference>
<dbReference type="AlphaFoldDB" id="A0A810KWB1"/>
<gene>
    <name evidence="5" type="ORF">Asera_16110</name>
</gene>
<sequence>MAKRRRRFGYVRKLPSGRFQASFIAPDGSRQYAPETFKNRTEADRWLSLVEADISRGVWLNEGLGRETFGNYARAHLRDNPKIGPRWRETCLRNLRLHLAPLEGRMLSELTTPVVREWYATAMRGSGGKTSIRQSYRFLRAVLYAAVRDGAIAKNPCQVPGAGVDRAKERPVATPAQVAALVEAITPRYRAAVMIAAWLGLRRGEVCGMRISDVDLAAGTITIRKNRVELLESAEAFDDDPKTDAGKRTVVVPPHVLPFLIEHMEQWAGKDRVFVGRTGQPMRGDAIRQAFTRARAKVGMDNFTFHDMRHTGSTLAASAGATLADLKKRLGHASSAAALRYLHAVDGRDREIAAALTDLAAHGDSSKLPRSIVIKS</sequence>
<dbReference type="InterPro" id="IPR011010">
    <property type="entry name" value="DNA_brk_join_enz"/>
</dbReference>
<dbReference type="EMBL" id="AP023354">
    <property type="protein sequence ID" value="BCJ27503.1"/>
    <property type="molecule type" value="Genomic_DNA"/>
</dbReference>
<dbReference type="InterPro" id="IPR002104">
    <property type="entry name" value="Integrase_catalytic"/>
</dbReference>
<dbReference type="Gene3D" id="1.10.443.10">
    <property type="entry name" value="Intergrase catalytic core"/>
    <property type="match status" value="1"/>
</dbReference>
<dbReference type="CDD" id="cd01189">
    <property type="entry name" value="INT_ICEBs1_C_like"/>
    <property type="match status" value="1"/>
</dbReference>
<evidence type="ECO:0000256" key="1">
    <source>
        <dbReference type="ARBA" id="ARBA00008857"/>
    </source>
</evidence>
<dbReference type="GO" id="GO:0015074">
    <property type="term" value="P:DNA integration"/>
    <property type="evidence" value="ECO:0007669"/>
    <property type="project" value="InterPro"/>
</dbReference>
<evidence type="ECO:0000313" key="5">
    <source>
        <dbReference type="EMBL" id="BCJ27503.1"/>
    </source>
</evidence>
<dbReference type="InterPro" id="IPR013762">
    <property type="entry name" value="Integrase-like_cat_sf"/>
</dbReference>
<protein>
    <submittedName>
        <fullName evidence="5">Putative prophage phiRv2 integrase</fullName>
    </submittedName>
</protein>
<comment type="similarity">
    <text evidence="1">Belongs to the 'phage' integrase family.</text>
</comment>
<dbReference type="KEGG" id="aser:Asera_16110"/>
<dbReference type="Pfam" id="PF00589">
    <property type="entry name" value="Phage_integrase"/>
    <property type="match status" value="1"/>
</dbReference>
<evidence type="ECO:0000259" key="4">
    <source>
        <dbReference type="PROSITE" id="PS51898"/>
    </source>
</evidence>
<dbReference type="Gene3D" id="1.10.150.130">
    <property type="match status" value="1"/>
</dbReference>
<name>A0A810KWB1_9ACTN</name>
<keyword evidence="6" id="KW-1185">Reference proteome</keyword>
<dbReference type="PANTHER" id="PTHR30349:SF64">
    <property type="entry name" value="PROPHAGE INTEGRASE INTD-RELATED"/>
    <property type="match status" value="1"/>
</dbReference>
<feature type="domain" description="Tyr recombinase" evidence="4">
    <location>
        <begin position="168"/>
        <end position="354"/>
    </location>
</feature>
<dbReference type="PANTHER" id="PTHR30349">
    <property type="entry name" value="PHAGE INTEGRASE-RELATED"/>
    <property type="match status" value="1"/>
</dbReference>
<dbReference type="RefSeq" id="WP_030447779.1">
    <property type="nucleotide sequence ID" value="NZ_AP023354.1"/>
</dbReference>
<dbReference type="Pfam" id="PF26003">
    <property type="entry name" value="Integrase_N_phage"/>
    <property type="match status" value="1"/>
</dbReference>
<evidence type="ECO:0000313" key="6">
    <source>
        <dbReference type="Proteomes" id="UP000680750"/>
    </source>
</evidence>
<dbReference type="InterPro" id="IPR010998">
    <property type="entry name" value="Integrase_recombinase_N"/>
</dbReference>
<keyword evidence="3" id="KW-0233">DNA recombination</keyword>
<evidence type="ECO:0000256" key="2">
    <source>
        <dbReference type="ARBA" id="ARBA00023125"/>
    </source>
</evidence>
<evidence type="ECO:0000256" key="3">
    <source>
        <dbReference type="ARBA" id="ARBA00023172"/>
    </source>
</evidence>
<dbReference type="OrthoDB" id="1822491at2"/>
<dbReference type="InterPro" id="IPR058717">
    <property type="entry name" value="Phage_L5_Integrase_N"/>
</dbReference>
<dbReference type="SUPFAM" id="SSF56349">
    <property type="entry name" value="DNA breaking-rejoining enzymes"/>
    <property type="match status" value="1"/>
</dbReference>
<accession>A0A810KWB1</accession>
<reference evidence="5" key="1">
    <citation type="submission" date="2020-08" db="EMBL/GenBank/DDBJ databases">
        <title>Whole genome shotgun sequence of Actinocatenispora sera NBRC 101916.</title>
        <authorList>
            <person name="Komaki H."/>
            <person name="Tamura T."/>
        </authorList>
    </citation>
    <scope>NUCLEOTIDE SEQUENCE</scope>
    <source>
        <strain evidence="5">NBRC 101916</strain>
    </source>
</reference>
<proteinExistence type="inferred from homology"/>
<organism evidence="5 6">
    <name type="scientific">Actinocatenispora sera</name>
    <dbReference type="NCBI Taxonomy" id="390989"/>
    <lineage>
        <taxon>Bacteria</taxon>
        <taxon>Bacillati</taxon>
        <taxon>Actinomycetota</taxon>
        <taxon>Actinomycetes</taxon>
        <taxon>Micromonosporales</taxon>
        <taxon>Micromonosporaceae</taxon>
        <taxon>Actinocatenispora</taxon>
    </lineage>
</organism>
<dbReference type="GO" id="GO:0003677">
    <property type="term" value="F:DNA binding"/>
    <property type="evidence" value="ECO:0007669"/>
    <property type="project" value="UniProtKB-KW"/>
</dbReference>
<dbReference type="Proteomes" id="UP000680750">
    <property type="component" value="Chromosome"/>
</dbReference>
<dbReference type="GO" id="GO:0006310">
    <property type="term" value="P:DNA recombination"/>
    <property type="evidence" value="ECO:0007669"/>
    <property type="project" value="UniProtKB-KW"/>
</dbReference>
<dbReference type="InterPro" id="IPR050090">
    <property type="entry name" value="Tyrosine_recombinase_XerCD"/>
</dbReference>